<dbReference type="GO" id="GO:0005886">
    <property type="term" value="C:plasma membrane"/>
    <property type="evidence" value="ECO:0007669"/>
    <property type="project" value="UniProtKB-SubCell"/>
</dbReference>
<dbReference type="GO" id="GO:0015188">
    <property type="term" value="F:L-isoleucine transmembrane transporter activity"/>
    <property type="evidence" value="ECO:0007669"/>
    <property type="project" value="TreeGrafter"/>
</dbReference>
<dbReference type="OrthoDB" id="9807115at2"/>
<evidence type="ECO:0000313" key="11">
    <source>
        <dbReference type="EMBL" id="THJ33041.1"/>
    </source>
</evidence>
<feature type="transmembrane region" description="Helical" evidence="10">
    <location>
        <begin position="68"/>
        <end position="89"/>
    </location>
</feature>
<keyword evidence="5 10" id="KW-0812">Transmembrane</keyword>
<dbReference type="PANTHER" id="PTHR11795">
    <property type="entry name" value="BRANCHED-CHAIN AMINO ACID TRANSPORT SYSTEM PERMEASE PROTEIN LIVH"/>
    <property type="match status" value="1"/>
</dbReference>
<reference evidence="11 12" key="1">
    <citation type="submission" date="2019-04" db="EMBL/GenBank/DDBJ databases">
        <title>Lampropedia sp YIM MLB12 draf genome.</title>
        <authorList>
            <person name="Wang Y.-X."/>
        </authorList>
    </citation>
    <scope>NUCLEOTIDE SEQUENCE [LARGE SCALE GENOMIC DNA]</scope>
    <source>
        <strain evidence="11 12">YIM MLB12</strain>
    </source>
</reference>
<dbReference type="NCBIfam" id="NF008011">
    <property type="entry name" value="PRK10740.1"/>
    <property type="match status" value="1"/>
</dbReference>
<dbReference type="EMBL" id="SSWX01000012">
    <property type="protein sequence ID" value="THJ33041.1"/>
    <property type="molecule type" value="Genomic_DNA"/>
</dbReference>
<dbReference type="GO" id="GO:1903806">
    <property type="term" value="P:L-isoleucine import across plasma membrane"/>
    <property type="evidence" value="ECO:0007669"/>
    <property type="project" value="TreeGrafter"/>
</dbReference>
<dbReference type="GO" id="GO:0015808">
    <property type="term" value="P:L-alanine transport"/>
    <property type="evidence" value="ECO:0007669"/>
    <property type="project" value="TreeGrafter"/>
</dbReference>
<dbReference type="Pfam" id="PF02653">
    <property type="entry name" value="BPD_transp_2"/>
    <property type="match status" value="1"/>
</dbReference>
<dbReference type="GO" id="GO:0015190">
    <property type="term" value="F:L-leucine transmembrane transporter activity"/>
    <property type="evidence" value="ECO:0007669"/>
    <property type="project" value="TreeGrafter"/>
</dbReference>
<keyword evidence="6" id="KW-0029">Amino-acid transport</keyword>
<evidence type="ECO:0000256" key="5">
    <source>
        <dbReference type="ARBA" id="ARBA00022692"/>
    </source>
</evidence>
<keyword evidence="3" id="KW-1003">Cell membrane</keyword>
<dbReference type="InterPro" id="IPR001851">
    <property type="entry name" value="ABC_transp_permease"/>
</dbReference>
<evidence type="ECO:0000256" key="2">
    <source>
        <dbReference type="ARBA" id="ARBA00022448"/>
    </source>
</evidence>
<keyword evidence="8 10" id="KW-0472">Membrane</keyword>
<dbReference type="CDD" id="cd06582">
    <property type="entry name" value="TM_PBP1_LivH_like"/>
    <property type="match status" value="1"/>
</dbReference>
<dbReference type="Proteomes" id="UP000306236">
    <property type="component" value="Unassembled WGS sequence"/>
</dbReference>
<comment type="similarity">
    <text evidence="9">Belongs to the binding-protein-dependent transport system permease family. LivHM subfamily.</text>
</comment>
<feature type="transmembrane region" description="Helical" evidence="10">
    <location>
        <begin position="101"/>
        <end position="121"/>
    </location>
</feature>
<comment type="caution">
    <text evidence="11">The sequence shown here is derived from an EMBL/GenBank/DDBJ whole genome shotgun (WGS) entry which is preliminary data.</text>
</comment>
<feature type="transmembrane region" description="Helical" evidence="10">
    <location>
        <begin position="45"/>
        <end position="62"/>
    </location>
</feature>
<evidence type="ECO:0000256" key="6">
    <source>
        <dbReference type="ARBA" id="ARBA00022970"/>
    </source>
</evidence>
<dbReference type="AlphaFoldDB" id="A0A4S5BQ16"/>
<protein>
    <submittedName>
        <fullName evidence="11">High-affinity branched-chain amino acid ABC transporter permease LivH</fullName>
    </submittedName>
</protein>
<evidence type="ECO:0000256" key="7">
    <source>
        <dbReference type="ARBA" id="ARBA00022989"/>
    </source>
</evidence>
<dbReference type="GO" id="GO:0042941">
    <property type="term" value="P:D-alanine transmembrane transport"/>
    <property type="evidence" value="ECO:0007669"/>
    <property type="project" value="TreeGrafter"/>
</dbReference>
<evidence type="ECO:0000256" key="10">
    <source>
        <dbReference type="SAM" id="Phobius"/>
    </source>
</evidence>
<keyword evidence="2" id="KW-0813">Transport</keyword>
<name>A0A4S5BQ16_9BURK</name>
<feature type="transmembrane region" description="Helical" evidence="10">
    <location>
        <begin position="20"/>
        <end position="38"/>
    </location>
</feature>
<dbReference type="InterPro" id="IPR052157">
    <property type="entry name" value="BCAA_transport_permease"/>
</dbReference>
<evidence type="ECO:0000256" key="1">
    <source>
        <dbReference type="ARBA" id="ARBA00004651"/>
    </source>
</evidence>
<evidence type="ECO:0000256" key="4">
    <source>
        <dbReference type="ARBA" id="ARBA00022519"/>
    </source>
</evidence>
<proteinExistence type="inferred from homology"/>
<evidence type="ECO:0000313" key="12">
    <source>
        <dbReference type="Proteomes" id="UP000306236"/>
    </source>
</evidence>
<feature type="transmembrane region" description="Helical" evidence="10">
    <location>
        <begin position="280"/>
        <end position="299"/>
    </location>
</feature>
<sequence length="306" mass="32113">MSELPQIIQQIFNGLSLGAIYALIAIGYTMVYGIIGMINFAHGEIYMIGAYVGLVTLTAIGTQSGLPIPLVIAAMLVIAMAVTGVYGYAVERVAYRPVRGGPRLVALISAIGMSIFLQNWVALGQGARDQAVPSLIPGAFTVHISDFDITLPYSRILIIAVTVVLMIALTLYIKNSRMGRASRACSQDMKMAGLLGIDANRVISFTFILGAMLAAVGGVLIAITIGKLNPYIGFIAGIKAFTAAVLGGIGSIPGAMLGGVLLGLAETFAAAYISSQYKDIVAFSLLVLILLFRPTGLLGKPEVEKV</sequence>
<dbReference type="PANTHER" id="PTHR11795:SF371">
    <property type="entry name" value="HIGH-AFFINITY BRANCHED-CHAIN AMINO ACID TRANSPORT SYSTEM PERMEASE PROTEIN LIVH"/>
    <property type="match status" value="1"/>
</dbReference>
<evidence type="ECO:0000256" key="3">
    <source>
        <dbReference type="ARBA" id="ARBA00022475"/>
    </source>
</evidence>
<comment type="subcellular location">
    <subcellularLocation>
        <location evidence="1">Cell membrane</location>
        <topology evidence="1">Multi-pass membrane protein</topology>
    </subcellularLocation>
</comment>
<dbReference type="RefSeq" id="WP_136406642.1">
    <property type="nucleotide sequence ID" value="NZ_JARXRQ010000005.1"/>
</dbReference>
<keyword evidence="7 10" id="KW-1133">Transmembrane helix</keyword>
<feature type="transmembrane region" description="Helical" evidence="10">
    <location>
        <begin position="202"/>
        <end position="225"/>
    </location>
</feature>
<dbReference type="GO" id="GO:0005304">
    <property type="term" value="F:L-valine transmembrane transporter activity"/>
    <property type="evidence" value="ECO:0007669"/>
    <property type="project" value="TreeGrafter"/>
</dbReference>
<evidence type="ECO:0000256" key="9">
    <source>
        <dbReference type="ARBA" id="ARBA00037998"/>
    </source>
</evidence>
<gene>
    <name evidence="11" type="primary">livH</name>
    <name evidence="11" type="ORF">E8K88_10655</name>
</gene>
<dbReference type="GO" id="GO:0015192">
    <property type="term" value="F:L-phenylalanine transmembrane transporter activity"/>
    <property type="evidence" value="ECO:0007669"/>
    <property type="project" value="TreeGrafter"/>
</dbReference>
<keyword evidence="12" id="KW-1185">Reference proteome</keyword>
<organism evidence="11 12">
    <name type="scientific">Lampropedia aestuarii</name>
    <dbReference type="NCBI Taxonomy" id="2562762"/>
    <lineage>
        <taxon>Bacteria</taxon>
        <taxon>Pseudomonadati</taxon>
        <taxon>Pseudomonadota</taxon>
        <taxon>Betaproteobacteria</taxon>
        <taxon>Burkholderiales</taxon>
        <taxon>Comamonadaceae</taxon>
        <taxon>Lampropedia</taxon>
    </lineage>
</organism>
<accession>A0A4S5BQ16</accession>
<keyword evidence="4" id="KW-0997">Cell inner membrane</keyword>
<evidence type="ECO:0000256" key="8">
    <source>
        <dbReference type="ARBA" id="ARBA00023136"/>
    </source>
</evidence>
<feature type="transmembrane region" description="Helical" evidence="10">
    <location>
        <begin position="153"/>
        <end position="173"/>
    </location>
</feature>